<dbReference type="AlphaFoldDB" id="A0A8T4IQ29"/>
<keyword evidence="4" id="KW-0645">Protease</keyword>
<evidence type="ECO:0000256" key="2">
    <source>
        <dbReference type="SAM" id="SignalP"/>
    </source>
</evidence>
<dbReference type="InterPro" id="IPR050966">
    <property type="entry name" value="Glutamyl_endopeptidase"/>
</dbReference>
<evidence type="ECO:0000259" key="3">
    <source>
        <dbReference type="Pfam" id="PF00089"/>
    </source>
</evidence>
<dbReference type="Pfam" id="PF00089">
    <property type="entry name" value="Trypsin"/>
    <property type="match status" value="1"/>
</dbReference>
<dbReference type="EMBL" id="JAGSMN010000201">
    <property type="protein sequence ID" value="MBR7673372.1"/>
    <property type="molecule type" value="Genomic_DNA"/>
</dbReference>
<dbReference type="PANTHER" id="PTHR15462:SF19">
    <property type="entry name" value="PEPTIDASE S1 DOMAIN-CONTAINING PROTEIN"/>
    <property type="match status" value="1"/>
</dbReference>
<evidence type="ECO:0000256" key="1">
    <source>
        <dbReference type="ARBA" id="ARBA00022729"/>
    </source>
</evidence>
<protein>
    <submittedName>
        <fullName evidence="4">Trypsin-like serine protease</fullName>
        <ecNumber evidence="4">3.4.21.-</ecNumber>
    </submittedName>
</protein>
<keyword evidence="4" id="KW-0378">Hydrolase</keyword>
<evidence type="ECO:0000313" key="4">
    <source>
        <dbReference type="EMBL" id="MBR7673372.1"/>
    </source>
</evidence>
<keyword evidence="1 2" id="KW-0732">Signal</keyword>
<proteinExistence type="predicted"/>
<reference evidence="4" key="1">
    <citation type="submission" date="2021-04" db="EMBL/GenBank/DDBJ databases">
        <title>Sequencing of actinobacteria type strains.</title>
        <authorList>
            <person name="Nguyen G.-S."/>
            <person name="Wentzel A."/>
        </authorList>
    </citation>
    <scope>NUCLEOTIDE SEQUENCE</scope>
    <source>
        <strain evidence="4">DSM 42095</strain>
    </source>
</reference>
<dbReference type="GO" id="GO:0006508">
    <property type="term" value="P:proteolysis"/>
    <property type="evidence" value="ECO:0007669"/>
    <property type="project" value="UniProtKB-KW"/>
</dbReference>
<dbReference type="Proteomes" id="UP000675554">
    <property type="component" value="Unassembled WGS sequence"/>
</dbReference>
<feature type="signal peptide" evidence="2">
    <location>
        <begin position="1"/>
        <end position="19"/>
    </location>
</feature>
<dbReference type="GO" id="GO:0004252">
    <property type="term" value="F:serine-type endopeptidase activity"/>
    <property type="evidence" value="ECO:0007669"/>
    <property type="project" value="InterPro"/>
</dbReference>
<feature type="domain" description="Peptidase S1" evidence="3">
    <location>
        <begin position="59"/>
        <end position="251"/>
    </location>
</feature>
<accession>A0A8T4IQ29</accession>
<dbReference type="InterPro" id="IPR009003">
    <property type="entry name" value="Peptidase_S1_PA"/>
</dbReference>
<dbReference type="EC" id="3.4.21.-" evidence="4"/>
<gene>
    <name evidence="4" type="ORF">KDA82_10145</name>
</gene>
<sequence length="271" mass="28264">MISIRAAVAALVTTATAFAVMGASAPTVAPLPDSPGDRWPGGTSKTVGKLVSQLPGGQGEVCSAAIVDSPNGSVLATAAHCVRSPEQKSEPQAMYFLPGYDRAGGAEAVVKKGWKIESWHTAPQWDVNKQVEQVLPHDWAFLKVAKRNGRTIQETQGAGNTLQFEPVGGGRTATLGYPVAPPYDGETLHYCSGNAHLYKRGEIADANVGALALKPCKLTQGVSGGPWLRNYDSAKQAGTLVAVTSVGDQDELLGRPYPASARSLFARVGGG</sequence>
<dbReference type="Gene3D" id="2.40.10.10">
    <property type="entry name" value="Trypsin-like serine proteases"/>
    <property type="match status" value="2"/>
</dbReference>
<dbReference type="InterPro" id="IPR001254">
    <property type="entry name" value="Trypsin_dom"/>
</dbReference>
<name>A0A8T4IQ29_9ACTN</name>
<organism evidence="4 5">
    <name type="scientific">Streptomyces daliensis</name>
    <dbReference type="NCBI Taxonomy" id="299421"/>
    <lineage>
        <taxon>Bacteria</taxon>
        <taxon>Bacillati</taxon>
        <taxon>Actinomycetota</taxon>
        <taxon>Actinomycetes</taxon>
        <taxon>Kitasatosporales</taxon>
        <taxon>Streptomycetaceae</taxon>
        <taxon>Streptomyces</taxon>
    </lineage>
</organism>
<comment type="caution">
    <text evidence="4">The sequence shown here is derived from an EMBL/GenBank/DDBJ whole genome shotgun (WGS) entry which is preliminary data.</text>
</comment>
<dbReference type="SUPFAM" id="SSF50494">
    <property type="entry name" value="Trypsin-like serine proteases"/>
    <property type="match status" value="1"/>
</dbReference>
<keyword evidence="5" id="KW-1185">Reference proteome</keyword>
<evidence type="ECO:0000313" key="5">
    <source>
        <dbReference type="Proteomes" id="UP000675554"/>
    </source>
</evidence>
<dbReference type="PANTHER" id="PTHR15462">
    <property type="entry name" value="SERINE PROTEASE"/>
    <property type="match status" value="1"/>
</dbReference>
<dbReference type="InterPro" id="IPR043504">
    <property type="entry name" value="Peptidase_S1_PA_chymotrypsin"/>
</dbReference>
<feature type="chain" id="PRO_5039027731" evidence="2">
    <location>
        <begin position="20"/>
        <end position="271"/>
    </location>
</feature>